<proteinExistence type="predicted"/>
<name>A0AA38PM63_9AGAR</name>
<organism evidence="1 2">
    <name type="scientific">Lentinula raphanica</name>
    <dbReference type="NCBI Taxonomy" id="153919"/>
    <lineage>
        <taxon>Eukaryota</taxon>
        <taxon>Fungi</taxon>
        <taxon>Dikarya</taxon>
        <taxon>Basidiomycota</taxon>
        <taxon>Agaricomycotina</taxon>
        <taxon>Agaricomycetes</taxon>
        <taxon>Agaricomycetidae</taxon>
        <taxon>Agaricales</taxon>
        <taxon>Marasmiineae</taxon>
        <taxon>Omphalotaceae</taxon>
        <taxon>Lentinula</taxon>
    </lineage>
</organism>
<dbReference type="EMBL" id="MU805935">
    <property type="protein sequence ID" value="KAJ3845512.1"/>
    <property type="molecule type" value="Genomic_DNA"/>
</dbReference>
<dbReference type="Proteomes" id="UP001163846">
    <property type="component" value="Unassembled WGS sequence"/>
</dbReference>
<evidence type="ECO:0000313" key="2">
    <source>
        <dbReference type="Proteomes" id="UP001163846"/>
    </source>
</evidence>
<keyword evidence="2" id="KW-1185">Reference proteome</keyword>
<accession>A0AA38PM63</accession>
<evidence type="ECO:0000313" key="1">
    <source>
        <dbReference type="EMBL" id="KAJ3845512.1"/>
    </source>
</evidence>
<gene>
    <name evidence="1" type="ORF">F5878DRAFT_654874</name>
</gene>
<protein>
    <submittedName>
        <fullName evidence="1">Uncharacterized protein</fullName>
    </submittedName>
</protein>
<dbReference type="AlphaFoldDB" id="A0AA38PM63"/>
<comment type="caution">
    <text evidence="1">The sequence shown here is derived from an EMBL/GenBank/DDBJ whole genome shotgun (WGS) entry which is preliminary data.</text>
</comment>
<reference evidence="1" key="1">
    <citation type="submission" date="2022-08" db="EMBL/GenBank/DDBJ databases">
        <authorList>
            <consortium name="DOE Joint Genome Institute"/>
            <person name="Min B."/>
            <person name="Riley R."/>
            <person name="Sierra-Patev S."/>
            <person name="Naranjo-Ortiz M."/>
            <person name="Looney B."/>
            <person name="Konkel Z."/>
            <person name="Slot J.C."/>
            <person name="Sakamoto Y."/>
            <person name="Steenwyk J.L."/>
            <person name="Rokas A."/>
            <person name="Carro J."/>
            <person name="Camarero S."/>
            <person name="Ferreira P."/>
            <person name="Molpeceres G."/>
            <person name="Ruiz-Duenas F.J."/>
            <person name="Serrano A."/>
            <person name="Henrissat B."/>
            <person name="Drula E."/>
            <person name="Hughes K.W."/>
            <person name="Mata J.L."/>
            <person name="Ishikawa N.K."/>
            <person name="Vargas-Isla R."/>
            <person name="Ushijima S."/>
            <person name="Smith C.A."/>
            <person name="Ahrendt S."/>
            <person name="Andreopoulos W."/>
            <person name="He G."/>
            <person name="Labutti K."/>
            <person name="Lipzen A."/>
            <person name="Ng V."/>
            <person name="Sandor L."/>
            <person name="Barry K."/>
            <person name="Martinez A.T."/>
            <person name="Xiao Y."/>
            <person name="Gibbons J.G."/>
            <person name="Terashima K."/>
            <person name="Hibbett D.S."/>
            <person name="Grigoriev I.V."/>
        </authorList>
    </citation>
    <scope>NUCLEOTIDE SEQUENCE</scope>
    <source>
        <strain evidence="1">TFB9207</strain>
    </source>
</reference>
<sequence length="218" mass="24795">MLFSRATRLPKQSRLLLISLVTTTLFYVVVGSPIPQPPPVSTFIQSNPILIHRNTNPNECILRPMTFRGRSDVVLGGFSTKDPENTIGFLIGDRIIRYYPGIKLTSGKLHPGRAQFDAEDEDVRRYLNTGAPANEKTKEPYDIVLNLGNLNLEEVYNELRDVDKIRTAVPWQARIQFDDTDYFVVAFNELSRHGILDGNDQIVKDLIKKARDLKARRT</sequence>